<evidence type="ECO:0000313" key="2">
    <source>
        <dbReference type="EMBL" id="SDV49066.1"/>
    </source>
</evidence>
<keyword evidence="1" id="KW-1133">Transmembrane helix</keyword>
<proteinExistence type="predicted"/>
<reference evidence="3" key="1">
    <citation type="submission" date="2016-09" db="EMBL/GenBank/DDBJ databases">
        <authorList>
            <person name="Varghese N."/>
            <person name="Submissions S."/>
        </authorList>
    </citation>
    <scope>NUCLEOTIDE SEQUENCE [LARGE SCALE GENOMIC DNA]</scope>
    <source>
        <strain evidence="3">JS23</strain>
    </source>
</reference>
<dbReference type="STRING" id="1770053.SAMN05216551_10736"/>
<name>A0A1H2PQK2_9BURK</name>
<evidence type="ECO:0000313" key="3">
    <source>
        <dbReference type="Proteomes" id="UP000243719"/>
    </source>
</evidence>
<protein>
    <submittedName>
        <fullName evidence="2">Uncharacterized protein</fullName>
    </submittedName>
</protein>
<sequence>MASQTRDFHAYHPPRPGRLAARHTLLAEIYMGWQMIALGYSGQVGGSDGSGVLHQVLEHLGIDDIWGYSFLLVGVFMLQCAAVEFVWGRKWDDQAIRIASGFRKASSAAALVLWGIALYYLLTTSLAAFKSMTMLVPLHLGMAVYFLWENSRVYFYTGKWNALSASRLP</sequence>
<dbReference type="RefSeq" id="WP_139169675.1">
    <property type="nucleotide sequence ID" value="NZ_FNLO01000007.1"/>
</dbReference>
<keyword evidence="1" id="KW-0812">Transmembrane</keyword>
<gene>
    <name evidence="2" type="ORF">SAMN05216551_10736</name>
</gene>
<feature type="transmembrane region" description="Helical" evidence="1">
    <location>
        <begin position="105"/>
        <end position="122"/>
    </location>
</feature>
<feature type="transmembrane region" description="Helical" evidence="1">
    <location>
        <begin position="65"/>
        <end position="85"/>
    </location>
</feature>
<evidence type="ECO:0000256" key="1">
    <source>
        <dbReference type="SAM" id="Phobius"/>
    </source>
</evidence>
<dbReference type="Proteomes" id="UP000243719">
    <property type="component" value="Unassembled WGS sequence"/>
</dbReference>
<keyword evidence="3" id="KW-1185">Reference proteome</keyword>
<keyword evidence="1" id="KW-0472">Membrane</keyword>
<accession>A0A1H2PQK2</accession>
<organism evidence="2 3">
    <name type="scientific">Chitinasiproducens palmae</name>
    <dbReference type="NCBI Taxonomy" id="1770053"/>
    <lineage>
        <taxon>Bacteria</taxon>
        <taxon>Pseudomonadati</taxon>
        <taxon>Pseudomonadota</taxon>
        <taxon>Betaproteobacteria</taxon>
        <taxon>Burkholderiales</taxon>
        <taxon>Burkholderiaceae</taxon>
        <taxon>Chitinasiproducens</taxon>
    </lineage>
</organism>
<dbReference type="EMBL" id="FNLO01000007">
    <property type="protein sequence ID" value="SDV49066.1"/>
    <property type="molecule type" value="Genomic_DNA"/>
</dbReference>
<dbReference type="AlphaFoldDB" id="A0A1H2PQK2"/>